<dbReference type="OrthoDB" id="7875417at2"/>
<reference evidence="1 2" key="1">
    <citation type="submission" date="2018-04" db="EMBL/GenBank/DDBJ databases">
        <title>Genomic Encyclopedia of Archaeal and Bacterial Type Strains, Phase II (KMG-II): from individual species to whole genera.</title>
        <authorList>
            <person name="Goeker M."/>
        </authorList>
    </citation>
    <scope>NUCLEOTIDE SEQUENCE [LARGE SCALE GENOMIC DNA]</scope>
    <source>
        <strain evidence="1 2">DSM 29329</strain>
    </source>
</reference>
<dbReference type="RefSeq" id="WP_107974302.1">
    <property type="nucleotide sequence ID" value="NZ_BMEZ01000001.1"/>
</dbReference>
<gene>
    <name evidence="1" type="ORF">C8N44_101221</name>
</gene>
<dbReference type="EMBL" id="QBKN01000001">
    <property type="protein sequence ID" value="PTX52930.1"/>
    <property type="molecule type" value="Genomic_DNA"/>
</dbReference>
<keyword evidence="2" id="KW-1185">Reference proteome</keyword>
<name>A0A2T6BA24_9RHOB</name>
<comment type="caution">
    <text evidence="1">The sequence shown here is derived from an EMBL/GenBank/DDBJ whole genome shotgun (WGS) entry which is preliminary data.</text>
</comment>
<proteinExistence type="predicted"/>
<protein>
    <submittedName>
        <fullName evidence="1">Uncharacterized protein</fullName>
    </submittedName>
</protein>
<accession>A0A2T6BA24</accession>
<dbReference type="Proteomes" id="UP000244069">
    <property type="component" value="Unassembled WGS sequence"/>
</dbReference>
<evidence type="ECO:0000313" key="2">
    <source>
        <dbReference type="Proteomes" id="UP000244069"/>
    </source>
</evidence>
<evidence type="ECO:0000313" key="1">
    <source>
        <dbReference type="EMBL" id="PTX52930.1"/>
    </source>
</evidence>
<sequence length="67" mass="7419">MAELTLPETPSDVLQIPSRDIPEAISELLHQRRLSPLLANIHEGLRSPDDGHKARCRAALDHLGFAE</sequence>
<organism evidence="1 2">
    <name type="scientific">Allosediminivita pacifica</name>
    <dbReference type="NCBI Taxonomy" id="1267769"/>
    <lineage>
        <taxon>Bacteria</taxon>
        <taxon>Pseudomonadati</taxon>
        <taxon>Pseudomonadota</taxon>
        <taxon>Alphaproteobacteria</taxon>
        <taxon>Rhodobacterales</taxon>
        <taxon>Paracoccaceae</taxon>
        <taxon>Allosediminivita</taxon>
    </lineage>
</organism>
<dbReference type="AlphaFoldDB" id="A0A2T6BA24"/>